<evidence type="ECO:0000259" key="2">
    <source>
        <dbReference type="Pfam" id="PF11495"/>
    </source>
</evidence>
<dbReference type="InterPro" id="IPR036390">
    <property type="entry name" value="WH_DNA-bd_sf"/>
</dbReference>
<dbReference type="SUPFAM" id="SSF56024">
    <property type="entry name" value="Phospholipase D/nuclease"/>
    <property type="match status" value="1"/>
</dbReference>
<dbReference type="InterPro" id="IPR021586">
    <property type="entry name" value="Tscrpt_reg_TrmB_C"/>
</dbReference>
<dbReference type="Pfam" id="PF01978">
    <property type="entry name" value="TrmB"/>
    <property type="match status" value="1"/>
</dbReference>
<dbReference type="SUPFAM" id="SSF46785">
    <property type="entry name" value="Winged helix' DNA-binding domain"/>
    <property type="match status" value="1"/>
</dbReference>
<proteinExistence type="predicted"/>
<protein>
    <submittedName>
        <fullName evidence="3">TrmB family transcriptional regulator</fullName>
    </submittedName>
</protein>
<evidence type="ECO:0000259" key="1">
    <source>
        <dbReference type="Pfam" id="PF01978"/>
    </source>
</evidence>
<reference evidence="3 4" key="1">
    <citation type="submission" date="2016-08" db="EMBL/GenBank/DDBJ databases">
        <title>Novel Firmicutes and Novel Genomes.</title>
        <authorList>
            <person name="Poppleton D.I."/>
            <person name="Gribaldo S."/>
        </authorList>
    </citation>
    <scope>NUCLEOTIDE SEQUENCE [LARGE SCALE GENOMIC DNA]</scope>
    <source>
        <strain evidence="3 4">CTT3</strain>
    </source>
</reference>
<dbReference type="CDD" id="cd09124">
    <property type="entry name" value="PLDc_like_TrmB_middle"/>
    <property type="match status" value="1"/>
</dbReference>
<sequence>MNNKKIEKIINELINIGLNTYEAKSYLALIQNPNISAYEISKISGVPQSKVYETIKKMVQKGLAIASGTNPVRYTALPIDEFLDRYKSNIENSISYIKENIKTLNEDPNIEYMWHFKGKIQINNKIKSIIDEAKKSLYFEMWNYEFDFFYEDIYKAKERGVNIVTVLYGKSEREVGTIYYHQMSGMDSNANRFGRWITVVADEKECLFGIYKTNENNAVWTQNKPFMLLTEAFIIHDIMIAEIYSKYKKVLDDEFGTNMKKIREKIDIG</sequence>
<dbReference type="EMBL" id="MCIB01000019">
    <property type="protein sequence ID" value="RKD31447.1"/>
    <property type="molecule type" value="Genomic_DNA"/>
</dbReference>
<feature type="domain" description="Transcription regulator TrmB N-terminal" evidence="1">
    <location>
        <begin position="15"/>
        <end position="79"/>
    </location>
</feature>
<keyword evidence="4" id="KW-1185">Reference proteome</keyword>
<dbReference type="OrthoDB" id="1493540at2"/>
<evidence type="ECO:0000313" key="3">
    <source>
        <dbReference type="EMBL" id="RKD31447.1"/>
    </source>
</evidence>
<gene>
    <name evidence="3" type="ORF">BET03_12580</name>
</gene>
<dbReference type="PANTHER" id="PTHR34293">
    <property type="entry name" value="HTH-TYPE TRANSCRIPTIONAL REGULATOR TRMBL2"/>
    <property type="match status" value="1"/>
</dbReference>
<dbReference type="InterPro" id="IPR036388">
    <property type="entry name" value="WH-like_DNA-bd_sf"/>
</dbReference>
<dbReference type="Gene3D" id="1.10.10.10">
    <property type="entry name" value="Winged helix-like DNA-binding domain superfamily/Winged helix DNA-binding domain"/>
    <property type="match status" value="1"/>
</dbReference>
<dbReference type="InterPro" id="IPR002831">
    <property type="entry name" value="Tscrpt_reg_TrmB_N"/>
</dbReference>
<dbReference type="Pfam" id="PF11495">
    <property type="entry name" value="Regulator_TrmB"/>
    <property type="match status" value="1"/>
</dbReference>
<comment type="caution">
    <text evidence="3">The sequence shown here is derived from an EMBL/GenBank/DDBJ whole genome shotgun (WGS) entry which is preliminary data.</text>
</comment>
<name>A0A419T1U1_9FIRM</name>
<feature type="domain" description="Transcription regulator TrmB C-terminal" evidence="2">
    <location>
        <begin position="112"/>
        <end position="223"/>
    </location>
</feature>
<accession>A0A419T1U1</accession>
<dbReference type="PANTHER" id="PTHR34293:SF1">
    <property type="entry name" value="HTH-TYPE TRANSCRIPTIONAL REGULATOR TRMBL2"/>
    <property type="match status" value="1"/>
</dbReference>
<dbReference type="InterPro" id="IPR051797">
    <property type="entry name" value="TrmB-like"/>
</dbReference>
<organism evidence="3 4">
    <name type="scientific">Thermohalobacter berrensis</name>
    <dbReference type="NCBI Taxonomy" id="99594"/>
    <lineage>
        <taxon>Bacteria</taxon>
        <taxon>Bacillati</taxon>
        <taxon>Bacillota</taxon>
        <taxon>Tissierellia</taxon>
        <taxon>Tissierellales</taxon>
        <taxon>Thermohalobacteraceae</taxon>
        <taxon>Thermohalobacter</taxon>
    </lineage>
</organism>
<dbReference type="AlphaFoldDB" id="A0A419T1U1"/>
<dbReference type="RefSeq" id="WP_120169373.1">
    <property type="nucleotide sequence ID" value="NZ_MCIB01000019.1"/>
</dbReference>
<evidence type="ECO:0000313" key="4">
    <source>
        <dbReference type="Proteomes" id="UP000284177"/>
    </source>
</evidence>
<dbReference type="Proteomes" id="UP000284177">
    <property type="component" value="Unassembled WGS sequence"/>
</dbReference>